<evidence type="ECO:0000256" key="6">
    <source>
        <dbReference type="SAM" id="MobiDB-lite"/>
    </source>
</evidence>
<proteinExistence type="inferred from homology"/>
<keyword evidence="4" id="KW-0862">Zinc</keyword>
<evidence type="ECO:0000256" key="3">
    <source>
        <dbReference type="ARBA" id="ARBA00022723"/>
    </source>
</evidence>
<dbReference type="EMBL" id="CAJVPP010000013">
    <property type="protein sequence ID" value="CAG8434881.1"/>
    <property type="molecule type" value="Genomic_DNA"/>
</dbReference>
<evidence type="ECO:0000256" key="4">
    <source>
        <dbReference type="ARBA" id="ARBA00022833"/>
    </source>
</evidence>
<dbReference type="PANTHER" id="PTHR23292">
    <property type="entry name" value="LIPOPOLYSACCHARIDE-INDUCED TUMOR NECROSIS FACTOR-ALPHA FACTOR"/>
    <property type="match status" value="1"/>
</dbReference>
<sequence>MAEKYVGAEFPPNVNGSQPIYSQGGPSSQMMEGEQQVYVVQTAQTPQNVYQGQPNFIQIQEQNNKGLPSLPQSPQSTQSSQYQQYPQSPQLQQIPQSPPPGYVQPQQPVYEQAQFGAQPGITYVPYQPQVAPQQVHVITHMGNVPRGALQINSHLPVGVICPHCNNEIVTIVTEAPGSTAYILAGILCCVFWPLMWLPCVISGCLDKTHSCPVCRNVIAQVKA</sequence>
<dbReference type="InterPro" id="IPR006629">
    <property type="entry name" value="LITAF"/>
</dbReference>
<dbReference type="InterPro" id="IPR037519">
    <property type="entry name" value="LITAF_fam"/>
</dbReference>
<evidence type="ECO:0000313" key="9">
    <source>
        <dbReference type="Proteomes" id="UP000789375"/>
    </source>
</evidence>
<evidence type="ECO:0000313" key="8">
    <source>
        <dbReference type="EMBL" id="CAG8434881.1"/>
    </source>
</evidence>
<dbReference type="Pfam" id="PF10601">
    <property type="entry name" value="zf-LITAF-like"/>
    <property type="match status" value="1"/>
</dbReference>
<evidence type="ECO:0000256" key="1">
    <source>
        <dbReference type="ARBA" id="ARBA00004170"/>
    </source>
</evidence>
<comment type="subcellular location">
    <subcellularLocation>
        <location evidence="1">Membrane</location>
        <topology evidence="1">Peripheral membrane protein</topology>
    </subcellularLocation>
</comment>
<gene>
    <name evidence="8" type="ORF">FMOSSE_LOCUS162</name>
</gene>
<comment type="similarity">
    <text evidence="2">Belongs to the CDIP1/LITAF family.</text>
</comment>
<feature type="compositionally biased region" description="Polar residues" evidence="6">
    <location>
        <begin position="14"/>
        <end position="30"/>
    </location>
</feature>
<dbReference type="PROSITE" id="PS51837">
    <property type="entry name" value="LITAF"/>
    <property type="match status" value="1"/>
</dbReference>
<feature type="region of interest" description="Disordered" evidence="6">
    <location>
        <begin position="1"/>
        <end position="32"/>
    </location>
</feature>
<accession>A0A9N8YN51</accession>
<dbReference type="SMART" id="SM00714">
    <property type="entry name" value="LITAF"/>
    <property type="match status" value="1"/>
</dbReference>
<feature type="compositionally biased region" description="Low complexity" evidence="6">
    <location>
        <begin position="68"/>
        <end position="95"/>
    </location>
</feature>
<feature type="region of interest" description="Disordered" evidence="6">
    <location>
        <begin position="64"/>
        <end position="105"/>
    </location>
</feature>
<dbReference type="PANTHER" id="PTHR23292:SF6">
    <property type="entry name" value="FI16602P1-RELATED"/>
    <property type="match status" value="1"/>
</dbReference>
<dbReference type="Proteomes" id="UP000789375">
    <property type="component" value="Unassembled WGS sequence"/>
</dbReference>
<dbReference type="GO" id="GO:0008270">
    <property type="term" value="F:zinc ion binding"/>
    <property type="evidence" value="ECO:0007669"/>
    <property type="project" value="TreeGrafter"/>
</dbReference>
<reference evidence="8" key="1">
    <citation type="submission" date="2021-06" db="EMBL/GenBank/DDBJ databases">
        <authorList>
            <person name="Kallberg Y."/>
            <person name="Tangrot J."/>
            <person name="Rosling A."/>
        </authorList>
    </citation>
    <scope>NUCLEOTIDE SEQUENCE</scope>
    <source>
        <strain evidence="8">87-6 pot B 2015</strain>
    </source>
</reference>
<protein>
    <submittedName>
        <fullName evidence="8">8766_t:CDS:1</fullName>
    </submittedName>
</protein>
<name>A0A9N8YN51_FUNMO</name>
<organism evidence="8 9">
    <name type="scientific">Funneliformis mosseae</name>
    <name type="common">Endomycorrhizal fungus</name>
    <name type="synonym">Glomus mosseae</name>
    <dbReference type="NCBI Taxonomy" id="27381"/>
    <lineage>
        <taxon>Eukaryota</taxon>
        <taxon>Fungi</taxon>
        <taxon>Fungi incertae sedis</taxon>
        <taxon>Mucoromycota</taxon>
        <taxon>Glomeromycotina</taxon>
        <taxon>Glomeromycetes</taxon>
        <taxon>Glomerales</taxon>
        <taxon>Glomeraceae</taxon>
        <taxon>Funneliformis</taxon>
    </lineage>
</organism>
<evidence type="ECO:0000259" key="7">
    <source>
        <dbReference type="PROSITE" id="PS51837"/>
    </source>
</evidence>
<keyword evidence="3" id="KW-0479">Metal-binding</keyword>
<feature type="domain" description="LITAF" evidence="7">
    <location>
        <begin position="138"/>
        <end position="223"/>
    </location>
</feature>
<evidence type="ECO:0000256" key="5">
    <source>
        <dbReference type="ARBA" id="ARBA00023136"/>
    </source>
</evidence>
<dbReference type="AlphaFoldDB" id="A0A9N8YN51"/>
<comment type="caution">
    <text evidence="8">The sequence shown here is derived from an EMBL/GenBank/DDBJ whole genome shotgun (WGS) entry which is preliminary data.</text>
</comment>
<keyword evidence="5" id="KW-0472">Membrane</keyword>
<evidence type="ECO:0000256" key="2">
    <source>
        <dbReference type="ARBA" id="ARBA00005975"/>
    </source>
</evidence>
<dbReference type="GO" id="GO:0016020">
    <property type="term" value="C:membrane"/>
    <property type="evidence" value="ECO:0007669"/>
    <property type="project" value="UniProtKB-SubCell"/>
</dbReference>
<keyword evidence="9" id="KW-1185">Reference proteome</keyword>